<keyword evidence="6" id="KW-0949">S-adenosyl-L-methionine</keyword>
<dbReference type="PROSITE" id="PS00839">
    <property type="entry name" value="SUMT_1"/>
    <property type="match status" value="1"/>
</dbReference>
<evidence type="ECO:0000256" key="9">
    <source>
        <dbReference type="RuleBase" id="RU003960"/>
    </source>
</evidence>
<proteinExistence type="inferred from homology"/>
<dbReference type="Pfam" id="PF00590">
    <property type="entry name" value="TP_methylase"/>
    <property type="match status" value="1"/>
</dbReference>
<dbReference type="GO" id="GO:0032259">
    <property type="term" value="P:methylation"/>
    <property type="evidence" value="ECO:0007669"/>
    <property type="project" value="UniProtKB-KW"/>
</dbReference>
<dbReference type="NCBIfam" id="TIGR01469">
    <property type="entry name" value="cobA_cysG_Cterm"/>
    <property type="match status" value="1"/>
</dbReference>
<dbReference type="InterPro" id="IPR050161">
    <property type="entry name" value="Siro_Cobalamin_biosynth"/>
</dbReference>
<evidence type="ECO:0000259" key="10">
    <source>
        <dbReference type="Pfam" id="PF00590"/>
    </source>
</evidence>
<evidence type="ECO:0000313" key="13">
    <source>
        <dbReference type="Proteomes" id="UP000254956"/>
    </source>
</evidence>
<dbReference type="InterPro" id="IPR035996">
    <property type="entry name" value="4pyrrol_Methylase_sf"/>
</dbReference>
<dbReference type="InterPro" id="IPR000878">
    <property type="entry name" value="4pyrrol_Mease"/>
</dbReference>
<evidence type="ECO:0000256" key="6">
    <source>
        <dbReference type="ARBA" id="ARBA00022691"/>
    </source>
</evidence>
<evidence type="ECO:0000256" key="5">
    <source>
        <dbReference type="ARBA" id="ARBA00022679"/>
    </source>
</evidence>
<dbReference type="FunFam" id="3.30.950.10:FF:000001">
    <property type="entry name" value="Siroheme synthase"/>
    <property type="match status" value="1"/>
</dbReference>
<dbReference type="Proteomes" id="UP000321598">
    <property type="component" value="Unassembled WGS sequence"/>
</dbReference>
<protein>
    <recommendedName>
        <fullName evidence="3">Uroporphyrinogen-III C-methyltransferase</fullName>
        <ecNumber evidence="2">2.1.1.107</ecNumber>
    </recommendedName>
    <alternativeName>
        <fullName evidence="8">Uroporphyrinogen III methylase</fullName>
    </alternativeName>
</protein>
<dbReference type="InterPro" id="IPR014777">
    <property type="entry name" value="4pyrrole_Mease_sub1"/>
</dbReference>
<dbReference type="InterPro" id="IPR014776">
    <property type="entry name" value="4pyrrole_Mease_sub2"/>
</dbReference>
<reference evidence="12 13" key="1">
    <citation type="submission" date="2018-06" db="EMBL/GenBank/DDBJ databases">
        <authorList>
            <consortium name="Pathogen Informatics"/>
            <person name="Doyle S."/>
        </authorList>
    </citation>
    <scope>NUCLEOTIDE SEQUENCE [LARGE SCALE GENOMIC DNA]</scope>
    <source>
        <strain evidence="12 13">NCTC12413</strain>
    </source>
</reference>
<evidence type="ECO:0000256" key="2">
    <source>
        <dbReference type="ARBA" id="ARBA00012162"/>
    </source>
</evidence>
<dbReference type="InterPro" id="IPR003043">
    <property type="entry name" value="Uropor_MeTrfase_CS"/>
</dbReference>
<dbReference type="PANTHER" id="PTHR45790">
    <property type="entry name" value="SIROHEME SYNTHASE-RELATED"/>
    <property type="match status" value="1"/>
</dbReference>
<keyword evidence="14" id="KW-1185">Reference proteome</keyword>
<keyword evidence="5 9" id="KW-0808">Transferase</keyword>
<evidence type="ECO:0000313" key="14">
    <source>
        <dbReference type="Proteomes" id="UP000321598"/>
    </source>
</evidence>
<keyword evidence="7" id="KW-0627">Porphyrin biosynthesis</keyword>
<sequence>MGKVYLVGAGPGDPDLITVKGAKAIEQADVILYDRLVNKALLDYAADGARFVYCGKHPNHHSMPQEDINALLVALAQKGNTVTRLKGGDPFIFGRGGEEAEALAAEGLAFEVVPGITSGVAAPAYAGIPVTHRDYSSSVAFVTAVTKDDVDNDEYWHSLARGPETLCIYMGVKKLPEISQRLINHGRSKETPVALVHYGTTEQQQTVTGTLDDIVERAKAIKNPAMIIVGEVVNLRDKISWFEQEQTPAQLLAATNQ</sequence>
<dbReference type="InterPro" id="IPR006366">
    <property type="entry name" value="CobA/CysG_C"/>
</dbReference>
<dbReference type="GO" id="GO:0019354">
    <property type="term" value="P:siroheme biosynthetic process"/>
    <property type="evidence" value="ECO:0007669"/>
    <property type="project" value="InterPro"/>
</dbReference>
<dbReference type="RefSeq" id="WP_002509055.1">
    <property type="nucleotide sequence ID" value="NZ_AP019698.1"/>
</dbReference>
<dbReference type="AlphaFoldDB" id="A0A380BWQ9"/>
<dbReference type="GO" id="GO:0004851">
    <property type="term" value="F:uroporphyrin-III C-methyltransferase activity"/>
    <property type="evidence" value="ECO:0007669"/>
    <property type="project" value="UniProtKB-EC"/>
</dbReference>
<name>A0A380BWQ9_9STAP</name>
<evidence type="ECO:0000313" key="12">
    <source>
        <dbReference type="EMBL" id="SUJ08466.1"/>
    </source>
</evidence>
<evidence type="ECO:0000313" key="11">
    <source>
        <dbReference type="EMBL" id="GEQ00311.1"/>
    </source>
</evidence>
<dbReference type="GeneID" id="97286625"/>
<dbReference type="FunFam" id="3.40.1010.10:FF:000001">
    <property type="entry name" value="Siroheme synthase"/>
    <property type="match status" value="1"/>
</dbReference>
<dbReference type="PROSITE" id="PS00840">
    <property type="entry name" value="SUMT_2"/>
    <property type="match status" value="1"/>
</dbReference>
<feature type="domain" description="Tetrapyrrole methylase" evidence="10">
    <location>
        <begin position="3"/>
        <end position="214"/>
    </location>
</feature>
<dbReference type="Proteomes" id="UP000254956">
    <property type="component" value="Unassembled WGS sequence"/>
</dbReference>
<dbReference type="EC" id="2.1.1.107" evidence="2"/>
<accession>A0A380BWQ9</accession>
<evidence type="ECO:0000256" key="7">
    <source>
        <dbReference type="ARBA" id="ARBA00023244"/>
    </source>
</evidence>
<evidence type="ECO:0000256" key="3">
    <source>
        <dbReference type="ARBA" id="ARBA00018323"/>
    </source>
</evidence>
<dbReference type="Gene3D" id="3.40.1010.10">
    <property type="entry name" value="Cobalt-precorrin-4 Transmethylase, Domain 1"/>
    <property type="match status" value="1"/>
</dbReference>
<dbReference type="PANTHER" id="PTHR45790:SF3">
    <property type="entry name" value="S-ADENOSYL-L-METHIONINE-DEPENDENT UROPORPHYRINOGEN III METHYLTRANSFERASE, CHLOROPLASTIC"/>
    <property type="match status" value="1"/>
</dbReference>
<dbReference type="SUPFAM" id="SSF53790">
    <property type="entry name" value="Tetrapyrrole methylase"/>
    <property type="match status" value="1"/>
</dbReference>
<dbReference type="NCBIfam" id="NF004790">
    <property type="entry name" value="PRK06136.1"/>
    <property type="match status" value="1"/>
</dbReference>
<keyword evidence="4 9" id="KW-0489">Methyltransferase</keyword>
<dbReference type="CDD" id="cd11642">
    <property type="entry name" value="SUMT"/>
    <property type="match status" value="1"/>
</dbReference>
<organism evidence="12 13">
    <name type="scientific">Staphylococcus arlettae</name>
    <dbReference type="NCBI Taxonomy" id="29378"/>
    <lineage>
        <taxon>Bacteria</taxon>
        <taxon>Bacillati</taxon>
        <taxon>Bacillota</taxon>
        <taxon>Bacilli</taxon>
        <taxon>Bacillales</taxon>
        <taxon>Staphylococcaceae</taxon>
        <taxon>Staphylococcus</taxon>
    </lineage>
</organism>
<comment type="similarity">
    <text evidence="1 9">Belongs to the precorrin methyltransferase family.</text>
</comment>
<dbReference type="EMBL" id="UGZE01000001">
    <property type="protein sequence ID" value="SUJ08466.1"/>
    <property type="molecule type" value="Genomic_DNA"/>
</dbReference>
<reference evidence="11 14" key="2">
    <citation type="submission" date="2019-07" db="EMBL/GenBank/DDBJ databases">
        <title>Whole genome shotgun sequence of Staphylococcus arlettae NBRC 109765.</title>
        <authorList>
            <person name="Hosoyama A."/>
            <person name="Uohara A."/>
            <person name="Ohji S."/>
            <person name="Ichikawa N."/>
        </authorList>
    </citation>
    <scope>NUCLEOTIDE SEQUENCE [LARGE SCALE GENOMIC DNA]</scope>
    <source>
        <strain evidence="11 14">NBRC 109765</strain>
    </source>
</reference>
<dbReference type="Gene3D" id="3.30.950.10">
    <property type="entry name" value="Methyltransferase, Cobalt-precorrin-4 Transmethylase, Domain 2"/>
    <property type="match status" value="1"/>
</dbReference>
<gene>
    <name evidence="12" type="primary">cysG</name>
    <name evidence="12" type="ORF">NCTC12413_00279</name>
    <name evidence="11" type="ORF">SAR03_13480</name>
</gene>
<dbReference type="OrthoDB" id="9815856at2"/>
<dbReference type="STRING" id="1212545.SARL_01371"/>
<evidence type="ECO:0000256" key="1">
    <source>
        <dbReference type="ARBA" id="ARBA00005879"/>
    </source>
</evidence>
<evidence type="ECO:0000256" key="8">
    <source>
        <dbReference type="ARBA" id="ARBA00079776"/>
    </source>
</evidence>
<dbReference type="EMBL" id="BKAV01000010">
    <property type="protein sequence ID" value="GEQ00311.1"/>
    <property type="molecule type" value="Genomic_DNA"/>
</dbReference>
<evidence type="ECO:0000256" key="4">
    <source>
        <dbReference type="ARBA" id="ARBA00022603"/>
    </source>
</evidence>